<reference evidence="4 5" key="1">
    <citation type="submission" date="2024-02" db="EMBL/GenBank/DDBJ databases">
        <title>A draft genome for the cacao thread blight pathogen Marasmius crinis-equi.</title>
        <authorList>
            <person name="Cohen S.P."/>
            <person name="Baruah I.K."/>
            <person name="Amoako-Attah I."/>
            <person name="Bukari Y."/>
            <person name="Meinhardt L.W."/>
            <person name="Bailey B.A."/>
        </authorList>
    </citation>
    <scope>NUCLEOTIDE SEQUENCE [LARGE SCALE GENOMIC DNA]</scope>
    <source>
        <strain evidence="4 5">GH-76</strain>
    </source>
</reference>
<dbReference type="Gene3D" id="2.60.120.260">
    <property type="entry name" value="Galactose-binding domain-like"/>
    <property type="match status" value="1"/>
</dbReference>
<feature type="transmembrane region" description="Helical" evidence="2">
    <location>
        <begin position="221"/>
        <end position="243"/>
    </location>
</feature>
<feature type="region of interest" description="Disordered" evidence="1">
    <location>
        <begin position="197"/>
        <end position="219"/>
    </location>
</feature>
<evidence type="ECO:0000256" key="2">
    <source>
        <dbReference type="SAM" id="Phobius"/>
    </source>
</evidence>
<sequence length="350" mass="39008">MLRHRRPCLLRLSFFVLSLSRDHLLFTNAKAVTRYIDDSYGDPVTGSKPIYFPEEYHAGQPTWKNQSCGTDQGCLIVHDTRRTYDQTYTAATYQPAMGNMGFHLQFQGTGIAVYFILANNEKHAERRTECNFMLDGSFSSAYSHLPQVGNGTQYNTSVYREEGLENREHVLSVETGIRNFSIHIAFDYATYTTEVSDEETSSASNGPEQTGQTSSRPSTGVIVGGAVGAVVLATGAIVNFVVLRKWQRSRATHDVGHIAPFTGRDTRPLLQTSPDGGLSRKAQLMQQEINRMREDLSGLQRQRAHPPPTGSLSEDGSREISELREQVRRLQEQLGSSRTRSNAPPPEYTG</sequence>
<dbReference type="Proteomes" id="UP001465976">
    <property type="component" value="Unassembled WGS sequence"/>
</dbReference>
<feature type="compositionally biased region" description="Polar residues" evidence="1">
    <location>
        <begin position="201"/>
        <end position="218"/>
    </location>
</feature>
<feature type="region of interest" description="Disordered" evidence="1">
    <location>
        <begin position="296"/>
        <end position="350"/>
    </location>
</feature>
<feature type="compositionally biased region" description="Basic and acidic residues" evidence="1">
    <location>
        <begin position="315"/>
        <end position="331"/>
    </location>
</feature>
<protein>
    <submittedName>
        <fullName evidence="4">Uncharacterized protein</fullName>
    </submittedName>
</protein>
<evidence type="ECO:0000256" key="3">
    <source>
        <dbReference type="SAM" id="SignalP"/>
    </source>
</evidence>
<keyword evidence="2" id="KW-0472">Membrane</keyword>
<accession>A0ABR3FDV5</accession>
<evidence type="ECO:0000313" key="4">
    <source>
        <dbReference type="EMBL" id="KAL0573502.1"/>
    </source>
</evidence>
<feature type="chain" id="PRO_5047444002" evidence="3">
    <location>
        <begin position="21"/>
        <end position="350"/>
    </location>
</feature>
<feature type="signal peptide" evidence="3">
    <location>
        <begin position="1"/>
        <end position="20"/>
    </location>
</feature>
<evidence type="ECO:0000256" key="1">
    <source>
        <dbReference type="SAM" id="MobiDB-lite"/>
    </source>
</evidence>
<keyword evidence="5" id="KW-1185">Reference proteome</keyword>
<organism evidence="4 5">
    <name type="scientific">Marasmius crinis-equi</name>
    <dbReference type="NCBI Taxonomy" id="585013"/>
    <lineage>
        <taxon>Eukaryota</taxon>
        <taxon>Fungi</taxon>
        <taxon>Dikarya</taxon>
        <taxon>Basidiomycota</taxon>
        <taxon>Agaricomycotina</taxon>
        <taxon>Agaricomycetes</taxon>
        <taxon>Agaricomycetidae</taxon>
        <taxon>Agaricales</taxon>
        <taxon>Marasmiineae</taxon>
        <taxon>Marasmiaceae</taxon>
        <taxon>Marasmius</taxon>
    </lineage>
</organism>
<feature type="compositionally biased region" description="Polar residues" evidence="1">
    <location>
        <begin position="333"/>
        <end position="342"/>
    </location>
</feature>
<keyword evidence="2" id="KW-1133">Transmembrane helix</keyword>
<dbReference type="EMBL" id="JBAHYK010000498">
    <property type="protein sequence ID" value="KAL0573502.1"/>
    <property type="molecule type" value="Genomic_DNA"/>
</dbReference>
<keyword evidence="2" id="KW-0812">Transmembrane</keyword>
<gene>
    <name evidence="4" type="ORF">V5O48_008455</name>
</gene>
<proteinExistence type="predicted"/>
<evidence type="ECO:0000313" key="5">
    <source>
        <dbReference type="Proteomes" id="UP001465976"/>
    </source>
</evidence>
<keyword evidence="3" id="KW-0732">Signal</keyword>
<name>A0ABR3FDV5_9AGAR</name>
<comment type="caution">
    <text evidence="4">The sequence shown here is derived from an EMBL/GenBank/DDBJ whole genome shotgun (WGS) entry which is preliminary data.</text>
</comment>